<dbReference type="EMBL" id="LOSJ02000001">
    <property type="protein sequence ID" value="PNM64449.1"/>
    <property type="molecule type" value="Genomic_DNA"/>
</dbReference>
<keyword evidence="2" id="KW-1185">Reference proteome</keyword>
<dbReference type="STRING" id="674.VM_17850"/>
<dbReference type="AlphaFoldDB" id="A0A2J9VKZ9"/>
<reference evidence="1" key="1">
    <citation type="submission" date="2017-12" db="EMBL/GenBank/DDBJ databases">
        <title>FDA dAtabase for Regulatory Grade micrObial Sequences (FDA-ARGOS): Supporting development and validation of Infectious Disease Dx tests.</title>
        <authorList>
            <person name="Hoffmann M."/>
            <person name="Allard M."/>
            <person name="Evans P."/>
            <person name="Brown E."/>
            <person name="Tallon L.J."/>
            <person name="Sadzewicz L."/>
            <person name="Sengamalay N."/>
            <person name="Ott S."/>
            <person name="Godinez A."/>
            <person name="Nagaraj S."/>
            <person name="Vavikolanu K."/>
            <person name="Aluvathingal J."/>
            <person name="Nadendla S."/>
            <person name="Hobson J."/>
            <person name="Sichtig H."/>
        </authorList>
    </citation>
    <scope>NUCLEOTIDE SEQUENCE [LARGE SCALE GENOMIC DNA]</scope>
    <source>
        <strain evidence="1">FDAARGOS_113</strain>
    </source>
</reference>
<evidence type="ECO:0000313" key="2">
    <source>
        <dbReference type="Proteomes" id="UP000053748"/>
    </source>
</evidence>
<dbReference type="Pfam" id="PF03889">
    <property type="entry name" value="ArfA"/>
    <property type="match status" value="1"/>
</dbReference>
<dbReference type="RefSeq" id="WP_000660726.1">
    <property type="nucleotide sequence ID" value="NZ_CAWMSS010000002.1"/>
</dbReference>
<comment type="caution">
    <text evidence="1">The sequence shown here is derived from an EMBL/GenBank/DDBJ whole genome shotgun (WGS) entry which is preliminary data.</text>
</comment>
<dbReference type="OrthoDB" id="8603552at2"/>
<protein>
    <submittedName>
        <fullName evidence="1">Ribosome alternative rescue factor ArfA</fullName>
    </submittedName>
</protein>
<gene>
    <name evidence="1" type="ORF">AL544_005925</name>
</gene>
<dbReference type="GO" id="GO:0072344">
    <property type="term" value="P:rescue of stalled ribosome"/>
    <property type="evidence" value="ECO:0007669"/>
    <property type="project" value="InterPro"/>
</dbReference>
<accession>A0A2J9VKZ9</accession>
<name>A0A2J9VKZ9_VIBMI</name>
<organism evidence="1 2">
    <name type="scientific">Vibrio mimicus</name>
    <dbReference type="NCBI Taxonomy" id="674"/>
    <lineage>
        <taxon>Bacteria</taxon>
        <taxon>Pseudomonadati</taxon>
        <taxon>Pseudomonadota</taxon>
        <taxon>Gammaproteobacteria</taxon>
        <taxon>Vibrionales</taxon>
        <taxon>Vibrionaceae</taxon>
        <taxon>Vibrio</taxon>
    </lineage>
</organism>
<dbReference type="InterPro" id="IPR005589">
    <property type="entry name" value="ArfA"/>
</dbReference>
<dbReference type="Proteomes" id="UP000053748">
    <property type="component" value="Unassembled WGS sequence"/>
</dbReference>
<sequence length="74" mass="8174">MKEKSVATTATASVLETDYGRGTVKDNALKAAVTSSLFRCRVEKAKKGKGSYTRKEKFKGKEPYAKMMDFIAFA</sequence>
<proteinExistence type="predicted"/>
<evidence type="ECO:0000313" key="1">
    <source>
        <dbReference type="EMBL" id="PNM64449.1"/>
    </source>
</evidence>